<gene>
    <name evidence="3" type="ORF">ACH5RR_038320</name>
</gene>
<dbReference type="Proteomes" id="UP001630127">
    <property type="component" value="Unassembled WGS sequence"/>
</dbReference>
<dbReference type="PANTHER" id="PTHR12904">
    <property type="match status" value="1"/>
</dbReference>
<feature type="region of interest" description="Disordered" evidence="1">
    <location>
        <begin position="529"/>
        <end position="574"/>
    </location>
</feature>
<dbReference type="PANTHER" id="PTHR12904:SF23">
    <property type="entry name" value="PROTEIN ZER-1 HOMOLOG"/>
    <property type="match status" value="1"/>
</dbReference>
<proteinExistence type="predicted"/>
<evidence type="ECO:0000313" key="4">
    <source>
        <dbReference type="Proteomes" id="UP001630127"/>
    </source>
</evidence>
<dbReference type="EMBL" id="JBJUIK010000016">
    <property type="protein sequence ID" value="KAL3499227.1"/>
    <property type="molecule type" value="Genomic_DNA"/>
</dbReference>
<dbReference type="SUPFAM" id="SSF52047">
    <property type="entry name" value="RNI-like"/>
    <property type="match status" value="1"/>
</dbReference>
<dbReference type="InterPro" id="IPR057207">
    <property type="entry name" value="FBXL15_LRR"/>
</dbReference>
<dbReference type="SUPFAM" id="SSF52058">
    <property type="entry name" value="L domain-like"/>
    <property type="match status" value="1"/>
</dbReference>
<organism evidence="3 4">
    <name type="scientific">Cinchona calisaya</name>
    <dbReference type="NCBI Taxonomy" id="153742"/>
    <lineage>
        <taxon>Eukaryota</taxon>
        <taxon>Viridiplantae</taxon>
        <taxon>Streptophyta</taxon>
        <taxon>Embryophyta</taxon>
        <taxon>Tracheophyta</taxon>
        <taxon>Spermatophyta</taxon>
        <taxon>Magnoliopsida</taxon>
        <taxon>eudicotyledons</taxon>
        <taxon>Gunneridae</taxon>
        <taxon>Pentapetalae</taxon>
        <taxon>asterids</taxon>
        <taxon>lamiids</taxon>
        <taxon>Gentianales</taxon>
        <taxon>Rubiaceae</taxon>
        <taxon>Cinchonoideae</taxon>
        <taxon>Cinchoneae</taxon>
        <taxon>Cinchona</taxon>
    </lineage>
</organism>
<feature type="domain" description="F-box/LRR-repeat protein 15-like leucin rich repeat" evidence="2">
    <location>
        <begin position="82"/>
        <end position="249"/>
    </location>
</feature>
<dbReference type="SMART" id="SM00367">
    <property type="entry name" value="LRR_CC"/>
    <property type="match status" value="6"/>
</dbReference>
<accession>A0ABD2XUY7</accession>
<dbReference type="InterPro" id="IPR051341">
    <property type="entry name" value="Zyg-11_UBL_adapter"/>
</dbReference>
<comment type="caution">
    <text evidence="3">The sequence shown here is derived from an EMBL/GenBank/DDBJ whole genome shotgun (WGS) entry which is preliminary data.</text>
</comment>
<evidence type="ECO:0000313" key="3">
    <source>
        <dbReference type="EMBL" id="KAL3499227.1"/>
    </source>
</evidence>
<dbReference type="Gene3D" id="3.80.10.10">
    <property type="entry name" value="Ribonuclease Inhibitor"/>
    <property type="match status" value="4"/>
</dbReference>
<evidence type="ECO:0000259" key="2">
    <source>
        <dbReference type="Pfam" id="PF25372"/>
    </source>
</evidence>
<dbReference type="AlphaFoldDB" id="A0ABD2XUY7"/>
<dbReference type="InterPro" id="IPR006553">
    <property type="entry name" value="Leu-rich_rpt_Cys-con_subtyp"/>
</dbReference>
<reference evidence="3 4" key="1">
    <citation type="submission" date="2024-11" db="EMBL/GenBank/DDBJ databases">
        <title>A near-complete genome assembly of Cinchona calisaya.</title>
        <authorList>
            <person name="Lian D.C."/>
            <person name="Zhao X.W."/>
            <person name="Wei L."/>
        </authorList>
    </citation>
    <scope>NUCLEOTIDE SEQUENCE [LARGE SCALE GENOMIC DNA]</scope>
    <source>
        <tissue evidence="3">Nenye</tissue>
    </source>
</reference>
<evidence type="ECO:0000256" key="1">
    <source>
        <dbReference type="SAM" id="MobiDB-lite"/>
    </source>
</evidence>
<dbReference type="InterPro" id="IPR032675">
    <property type="entry name" value="LRR_dom_sf"/>
</dbReference>
<name>A0ABD2XUY7_9GENT</name>
<keyword evidence="4" id="KW-1185">Reference proteome</keyword>
<dbReference type="Pfam" id="PF25372">
    <property type="entry name" value="DUF7885"/>
    <property type="match status" value="1"/>
</dbReference>
<protein>
    <recommendedName>
        <fullName evidence="2">F-box/LRR-repeat protein 15-like leucin rich repeat domain-containing protein</fullName>
    </recommendedName>
</protein>
<feature type="compositionally biased region" description="Polar residues" evidence="1">
    <location>
        <begin position="553"/>
        <end position="569"/>
    </location>
</feature>
<sequence>MATTSSDPDVRSRMESESELIAMCVETATESGDTVEAWRRQRRSLERMPSQLAEALLHRLLHRRLLFPSLLEVFKNTVEEIDLKGENCVDAEWLAYLGAFRHLRSLNLADCYKVNSAALWAITGMPHLKELDLSRCCKITDAGIRHLSSVPNLERLCISETGVTPEGIMLLSSLTHLRVLDLGGLPVTDTALSSLQDLRKVEFLDLWGSKISNSGAALLQVFSKLSSLNLAWTKVTKLPNLSSLAYLNMSNCTITSIFKGEGDKAHVEKLIASGATFADVSGALLNVKISFISHLDLSNACIDSFYFLAHLSSITYLDLSGSSMADDSVENIACIGANLRYLNLSNTKVSSTGVGIIAGHASNLETLLLSHTFTDDSAVPYIGMMPSLKVLHLSSTRIKGWINQEGSDSALVPSFSALKDLTSLERLELERLQIKDAALCPLSSFHSLKHLSLLSGILTDESLLHLSAMRNVVYLGVRDAVLTNAGLDSFSPPPTLRVLDLSGCWLLTEDAIFLFCQKHSNIDVRHEHVIPDKGGSSNPSPSDQLKRRKKMSISPSGFNNAAKKNSQSKQRQKLSVPPLVFDRRKFLETDQRLKYTREELMALQFSSTLFPFR</sequence>